<evidence type="ECO:0000313" key="4">
    <source>
        <dbReference type="Proteomes" id="UP000473525"/>
    </source>
</evidence>
<feature type="compositionally biased region" description="Basic and acidic residues" evidence="1">
    <location>
        <begin position="43"/>
        <end position="54"/>
    </location>
</feature>
<name>A0A6L6XMN3_9ACTN</name>
<dbReference type="SUPFAM" id="SSF53756">
    <property type="entry name" value="UDP-Glycosyltransferase/glycogen phosphorylase"/>
    <property type="match status" value="1"/>
</dbReference>
<organism evidence="3 4">
    <name type="scientific">Nocardioides agri</name>
    <dbReference type="NCBI Taxonomy" id="2682843"/>
    <lineage>
        <taxon>Bacteria</taxon>
        <taxon>Bacillati</taxon>
        <taxon>Actinomycetota</taxon>
        <taxon>Actinomycetes</taxon>
        <taxon>Propionibacteriales</taxon>
        <taxon>Nocardioidaceae</taxon>
        <taxon>Nocardioides</taxon>
    </lineage>
</organism>
<dbReference type="EMBL" id="WSEK01000004">
    <property type="protein sequence ID" value="MVQ48122.1"/>
    <property type="molecule type" value="Genomic_DNA"/>
</dbReference>
<dbReference type="InterPro" id="IPR007235">
    <property type="entry name" value="Glyco_trans_28_C"/>
</dbReference>
<dbReference type="Proteomes" id="UP000473525">
    <property type="component" value="Unassembled WGS sequence"/>
</dbReference>
<proteinExistence type="predicted"/>
<protein>
    <recommendedName>
        <fullName evidence="2">Glycosyl transferase family 28 C-terminal domain-containing protein</fullName>
    </recommendedName>
</protein>
<dbReference type="Pfam" id="PF04101">
    <property type="entry name" value="Glyco_tran_28_C"/>
    <property type="match status" value="1"/>
</dbReference>
<gene>
    <name evidence="3" type="ORF">GON03_02940</name>
</gene>
<evidence type="ECO:0000256" key="1">
    <source>
        <dbReference type="SAM" id="MobiDB-lite"/>
    </source>
</evidence>
<accession>A0A6L6XMN3</accession>
<dbReference type="RefSeq" id="WP_157340198.1">
    <property type="nucleotide sequence ID" value="NZ_WSEK01000004.1"/>
</dbReference>
<feature type="domain" description="Glycosyl transferase family 28 C-terminal" evidence="2">
    <location>
        <begin position="227"/>
        <end position="274"/>
    </location>
</feature>
<reference evidence="3 4" key="1">
    <citation type="submission" date="2019-12" db="EMBL/GenBank/DDBJ databases">
        <authorList>
            <person name="Huq M.A."/>
        </authorList>
    </citation>
    <scope>NUCLEOTIDE SEQUENCE [LARGE SCALE GENOMIC DNA]</scope>
    <source>
        <strain evidence="3 4">MAH-18</strain>
    </source>
</reference>
<comment type="caution">
    <text evidence="3">The sequence shown here is derived from an EMBL/GenBank/DDBJ whole genome shotgun (WGS) entry which is preliminary data.</text>
</comment>
<dbReference type="Gene3D" id="3.40.50.2000">
    <property type="entry name" value="Glycogen Phosphorylase B"/>
    <property type="match status" value="1"/>
</dbReference>
<keyword evidence="4" id="KW-1185">Reference proteome</keyword>
<evidence type="ECO:0000313" key="3">
    <source>
        <dbReference type="EMBL" id="MVQ48122.1"/>
    </source>
</evidence>
<sequence length="325" mass="34757">MIGWYVHHQGRGHLHRAMAVGAELDEPVTVLSSLDPPAGHAGDWVRLDRDDHGGGEPSAGGRMHWAPLGQDGLRRRMHQVSHWIERERPRLLVADVSVEVALLARLHGVPVVSVLVPGRRDDVAHRLGFDVSERLVATWPAAATGALLPGLDQAVLTRVRAVGGLSRFPVALGRARRPGPPRVLVLGGAGDEGWDPALLARAVGSAPDWEWLVCGPPGPWCAEPHQLVLDADVVVTHAGQNALAEVAAARRPAVVVPRPRPHDEQHVTAAALREGGWPALVEQDLPTGGWRERLHRASTLDGAGWAGWCDGGAARRFAQVLAEAA</sequence>
<feature type="region of interest" description="Disordered" evidence="1">
    <location>
        <begin position="41"/>
        <end position="63"/>
    </location>
</feature>
<evidence type="ECO:0000259" key="2">
    <source>
        <dbReference type="Pfam" id="PF04101"/>
    </source>
</evidence>
<dbReference type="AlphaFoldDB" id="A0A6L6XMN3"/>
<dbReference type="GO" id="GO:0016758">
    <property type="term" value="F:hexosyltransferase activity"/>
    <property type="evidence" value="ECO:0007669"/>
    <property type="project" value="InterPro"/>
</dbReference>